<dbReference type="InterPro" id="IPR003658">
    <property type="entry name" value="Anti-sigma_ant"/>
</dbReference>
<dbReference type="InterPro" id="IPR002645">
    <property type="entry name" value="STAS_dom"/>
</dbReference>
<comment type="similarity">
    <text evidence="1 2">Belongs to the anti-sigma-factor antagonist family.</text>
</comment>
<evidence type="ECO:0000313" key="5">
    <source>
        <dbReference type="Proteomes" id="UP001500831"/>
    </source>
</evidence>
<evidence type="ECO:0000256" key="1">
    <source>
        <dbReference type="ARBA" id="ARBA00009013"/>
    </source>
</evidence>
<dbReference type="EMBL" id="BAAAVI010000005">
    <property type="protein sequence ID" value="GAA2852968.1"/>
    <property type="molecule type" value="Genomic_DNA"/>
</dbReference>
<keyword evidence="5" id="KW-1185">Reference proteome</keyword>
<evidence type="ECO:0000259" key="3">
    <source>
        <dbReference type="PROSITE" id="PS50801"/>
    </source>
</evidence>
<dbReference type="NCBIfam" id="TIGR00377">
    <property type="entry name" value="ant_ant_sig"/>
    <property type="match status" value="1"/>
</dbReference>
<organism evidence="4 5">
    <name type="scientific">Streptosporangium fragile</name>
    <dbReference type="NCBI Taxonomy" id="46186"/>
    <lineage>
        <taxon>Bacteria</taxon>
        <taxon>Bacillati</taxon>
        <taxon>Actinomycetota</taxon>
        <taxon>Actinomycetes</taxon>
        <taxon>Streptosporangiales</taxon>
        <taxon>Streptosporangiaceae</taxon>
        <taxon>Streptosporangium</taxon>
    </lineage>
</organism>
<gene>
    <name evidence="4" type="ORF">GCM10010517_10740</name>
</gene>
<evidence type="ECO:0000313" key="4">
    <source>
        <dbReference type="EMBL" id="GAA2852968.1"/>
    </source>
</evidence>
<dbReference type="SUPFAM" id="SSF52091">
    <property type="entry name" value="SpoIIaa-like"/>
    <property type="match status" value="1"/>
</dbReference>
<name>A0ABN3VUA7_9ACTN</name>
<dbReference type="Gene3D" id="3.30.750.24">
    <property type="entry name" value="STAS domain"/>
    <property type="match status" value="1"/>
</dbReference>
<protein>
    <recommendedName>
        <fullName evidence="2">Anti-sigma factor antagonist</fullName>
    </recommendedName>
</protein>
<dbReference type="PANTHER" id="PTHR33495">
    <property type="entry name" value="ANTI-SIGMA FACTOR ANTAGONIST TM_1081-RELATED-RELATED"/>
    <property type="match status" value="1"/>
</dbReference>
<evidence type="ECO:0000256" key="2">
    <source>
        <dbReference type="RuleBase" id="RU003749"/>
    </source>
</evidence>
<proteinExistence type="inferred from homology"/>
<dbReference type="Pfam" id="PF01740">
    <property type="entry name" value="STAS"/>
    <property type="match status" value="1"/>
</dbReference>
<dbReference type="RefSeq" id="WP_344968409.1">
    <property type="nucleotide sequence ID" value="NZ_BAAAVI010000005.1"/>
</dbReference>
<dbReference type="InterPro" id="IPR036513">
    <property type="entry name" value="STAS_dom_sf"/>
</dbReference>
<feature type="domain" description="STAS" evidence="3">
    <location>
        <begin position="13"/>
        <end position="122"/>
    </location>
</feature>
<accession>A0ABN3VUA7</accession>
<dbReference type="PANTHER" id="PTHR33495:SF2">
    <property type="entry name" value="ANTI-SIGMA FACTOR ANTAGONIST TM_1081-RELATED"/>
    <property type="match status" value="1"/>
</dbReference>
<comment type="caution">
    <text evidence="4">The sequence shown here is derived from an EMBL/GenBank/DDBJ whole genome shotgun (WGS) entry which is preliminary data.</text>
</comment>
<dbReference type="CDD" id="cd07043">
    <property type="entry name" value="STAS_anti-anti-sigma_factors"/>
    <property type="match status" value="1"/>
</dbReference>
<sequence length="146" mass="15936">MTTAVHAADRTRASLLAACRPAHTIVRLQGEIDIGTGPALRKRLRNALQRSADLLILDLSEVSFCDASGLTVLIGIQRRARQSGITLFLISPQPHMARLLSITRLDRSFMIHPTLSGALASRHRDPAAGRALPGTGQIIHRFRSFL</sequence>
<dbReference type="Proteomes" id="UP001500831">
    <property type="component" value="Unassembled WGS sequence"/>
</dbReference>
<reference evidence="4 5" key="1">
    <citation type="journal article" date="2019" name="Int. J. Syst. Evol. Microbiol.">
        <title>The Global Catalogue of Microorganisms (GCM) 10K type strain sequencing project: providing services to taxonomists for standard genome sequencing and annotation.</title>
        <authorList>
            <consortium name="The Broad Institute Genomics Platform"/>
            <consortium name="The Broad Institute Genome Sequencing Center for Infectious Disease"/>
            <person name="Wu L."/>
            <person name="Ma J."/>
        </authorList>
    </citation>
    <scope>NUCLEOTIDE SEQUENCE [LARGE SCALE GENOMIC DNA]</scope>
    <source>
        <strain evidence="4 5">JCM 6242</strain>
    </source>
</reference>
<dbReference type="PROSITE" id="PS50801">
    <property type="entry name" value="STAS"/>
    <property type="match status" value="1"/>
</dbReference>